<dbReference type="GeneID" id="93579127"/>
<dbReference type="Proteomes" id="UP000184499">
    <property type="component" value="Unassembled WGS sequence"/>
</dbReference>
<proteinExistence type="predicted"/>
<dbReference type="OMA" id="RLMCLRL"/>
<evidence type="ECO:0000313" key="3">
    <source>
        <dbReference type="Proteomes" id="UP000184499"/>
    </source>
</evidence>
<dbReference type="EMBL" id="KV878679">
    <property type="protein sequence ID" value="OJJ78159.1"/>
    <property type="molecule type" value="Genomic_DNA"/>
</dbReference>
<dbReference type="VEuPathDB" id="FungiDB:ASPBRDRAFT_50936"/>
<dbReference type="RefSeq" id="XP_067485406.1">
    <property type="nucleotide sequence ID" value="XM_067626639.1"/>
</dbReference>
<name>A0A1L9V2W5_ASPBC</name>
<keyword evidence="3" id="KW-1185">Reference proteome</keyword>
<protein>
    <recommendedName>
        <fullName evidence="4">F-box domain-containing protein</fullName>
    </recommendedName>
</protein>
<evidence type="ECO:0000313" key="2">
    <source>
        <dbReference type="EMBL" id="OJJ78159.1"/>
    </source>
</evidence>
<evidence type="ECO:0000256" key="1">
    <source>
        <dbReference type="SAM" id="MobiDB-lite"/>
    </source>
</evidence>
<dbReference type="OrthoDB" id="4460452at2759"/>
<accession>A0A1L9V2W5</accession>
<dbReference type="AlphaFoldDB" id="A0A1L9V2W5"/>
<gene>
    <name evidence="2" type="ORF">ASPBRDRAFT_50936</name>
</gene>
<organism evidence="2 3">
    <name type="scientific">Aspergillus brasiliensis (strain CBS 101740 / IMI 381727 / IBT 21946)</name>
    <dbReference type="NCBI Taxonomy" id="767769"/>
    <lineage>
        <taxon>Eukaryota</taxon>
        <taxon>Fungi</taxon>
        <taxon>Dikarya</taxon>
        <taxon>Ascomycota</taxon>
        <taxon>Pezizomycotina</taxon>
        <taxon>Eurotiomycetes</taxon>
        <taxon>Eurotiomycetidae</taxon>
        <taxon>Eurotiales</taxon>
        <taxon>Aspergillaceae</taxon>
        <taxon>Aspergillus</taxon>
        <taxon>Aspergillus subgen. Circumdati</taxon>
    </lineage>
</organism>
<feature type="region of interest" description="Disordered" evidence="1">
    <location>
        <begin position="333"/>
        <end position="353"/>
    </location>
</feature>
<reference evidence="3" key="1">
    <citation type="journal article" date="2017" name="Genome Biol.">
        <title>Comparative genomics reveals high biological diversity and specific adaptations in the industrially and medically important fungal genus Aspergillus.</title>
        <authorList>
            <person name="de Vries R.P."/>
            <person name="Riley R."/>
            <person name="Wiebenga A."/>
            <person name="Aguilar-Osorio G."/>
            <person name="Amillis S."/>
            <person name="Uchima C.A."/>
            <person name="Anderluh G."/>
            <person name="Asadollahi M."/>
            <person name="Askin M."/>
            <person name="Barry K."/>
            <person name="Battaglia E."/>
            <person name="Bayram O."/>
            <person name="Benocci T."/>
            <person name="Braus-Stromeyer S.A."/>
            <person name="Caldana C."/>
            <person name="Canovas D."/>
            <person name="Cerqueira G.C."/>
            <person name="Chen F."/>
            <person name="Chen W."/>
            <person name="Choi C."/>
            <person name="Clum A."/>
            <person name="Dos Santos R.A."/>
            <person name="Damasio A.R."/>
            <person name="Diallinas G."/>
            <person name="Emri T."/>
            <person name="Fekete E."/>
            <person name="Flipphi M."/>
            <person name="Freyberg S."/>
            <person name="Gallo A."/>
            <person name="Gournas C."/>
            <person name="Habgood R."/>
            <person name="Hainaut M."/>
            <person name="Harispe M.L."/>
            <person name="Henrissat B."/>
            <person name="Hilden K.S."/>
            <person name="Hope R."/>
            <person name="Hossain A."/>
            <person name="Karabika E."/>
            <person name="Karaffa L."/>
            <person name="Karanyi Z."/>
            <person name="Krasevec N."/>
            <person name="Kuo A."/>
            <person name="Kusch H."/>
            <person name="LaButti K."/>
            <person name="Lagendijk E.L."/>
            <person name="Lapidus A."/>
            <person name="Levasseur A."/>
            <person name="Lindquist E."/>
            <person name="Lipzen A."/>
            <person name="Logrieco A.F."/>
            <person name="MacCabe A."/>
            <person name="Maekelae M.R."/>
            <person name="Malavazi I."/>
            <person name="Melin P."/>
            <person name="Meyer V."/>
            <person name="Mielnichuk N."/>
            <person name="Miskei M."/>
            <person name="Molnar A.P."/>
            <person name="Mule G."/>
            <person name="Ngan C.Y."/>
            <person name="Orejas M."/>
            <person name="Orosz E."/>
            <person name="Ouedraogo J.P."/>
            <person name="Overkamp K.M."/>
            <person name="Park H.-S."/>
            <person name="Perrone G."/>
            <person name="Piumi F."/>
            <person name="Punt P.J."/>
            <person name="Ram A.F."/>
            <person name="Ramon A."/>
            <person name="Rauscher S."/>
            <person name="Record E."/>
            <person name="Riano-Pachon D.M."/>
            <person name="Robert V."/>
            <person name="Roehrig J."/>
            <person name="Ruller R."/>
            <person name="Salamov A."/>
            <person name="Salih N.S."/>
            <person name="Samson R.A."/>
            <person name="Sandor E."/>
            <person name="Sanguinetti M."/>
            <person name="Schuetze T."/>
            <person name="Sepcic K."/>
            <person name="Shelest E."/>
            <person name="Sherlock G."/>
            <person name="Sophianopoulou V."/>
            <person name="Squina F.M."/>
            <person name="Sun H."/>
            <person name="Susca A."/>
            <person name="Todd R.B."/>
            <person name="Tsang A."/>
            <person name="Unkles S.E."/>
            <person name="van de Wiele N."/>
            <person name="van Rossen-Uffink D."/>
            <person name="Oliveira J.V."/>
            <person name="Vesth T.C."/>
            <person name="Visser J."/>
            <person name="Yu J.-H."/>
            <person name="Zhou M."/>
            <person name="Andersen M.R."/>
            <person name="Archer D.B."/>
            <person name="Baker S.E."/>
            <person name="Benoit I."/>
            <person name="Brakhage A.A."/>
            <person name="Braus G.H."/>
            <person name="Fischer R."/>
            <person name="Frisvad J.C."/>
            <person name="Goldman G.H."/>
            <person name="Houbraken J."/>
            <person name="Oakley B."/>
            <person name="Pocsi I."/>
            <person name="Scazzocchio C."/>
            <person name="Seiboth B."/>
            <person name="vanKuyk P.A."/>
            <person name="Wortman J."/>
            <person name="Dyer P.S."/>
            <person name="Grigoriev I.V."/>
        </authorList>
    </citation>
    <scope>NUCLEOTIDE SEQUENCE [LARGE SCALE GENOMIC DNA]</scope>
    <source>
        <strain evidence="3">CBS 101740 / IMI 381727 / IBT 21946</strain>
    </source>
</reference>
<sequence>MAGKQEARGISSLPQELYDEITFFFANGSLESGARNTRLMCLRLASLPFNRSATRVLFSAVELDITRLCRKAQLSSSSIMSVFTSDLCHFIRYLTIHPCENLRQGLSNTVEQPYNNLLQCLRKLPSLQYFAIAHVSDDVHAQVDSILQALQHAHPYLPRLKGLKISSPGLYDNQESESTPRLWRLEGVLRTYLPQLQHIEIEFLCWEGERNKGHFLDPNFLLLFRLGRGLQSIRLAGCARATSCYYEHEKQKPIHWLHPNAPIERIELFEMTVTPQVLAGILRCKNTLVSLLIYNVYLSRGKWGDFFQKLHEFPSLSHLALGSWYCKRGHRSDRDKDSARSAHNMAEQRKKALPREKVRKIIAEPLAQITSRHDVYLY</sequence>
<evidence type="ECO:0008006" key="4">
    <source>
        <dbReference type="Google" id="ProtNLM"/>
    </source>
</evidence>